<evidence type="ECO:0000313" key="2">
    <source>
        <dbReference type="Proteomes" id="UP000762676"/>
    </source>
</evidence>
<dbReference type="EMBL" id="BMAT01004198">
    <property type="protein sequence ID" value="GFR70238.1"/>
    <property type="molecule type" value="Genomic_DNA"/>
</dbReference>
<dbReference type="Proteomes" id="UP000762676">
    <property type="component" value="Unassembled WGS sequence"/>
</dbReference>
<reference evidence="1 2" key="1">
    <citation type="journal article" date="2021" name="Elife">
        <title>Chloroplast acquisition without the gene transfer in kleptoplastic sea slugs, Plakobranchus ocellatus.</title>
        <authorList>
            <person name="Maeda T."/>
            <person name="Takahashi S."/>
            <person name="Yoshida T."/>
            <person name="Shimamura S."/>
            <person name="Takaki Y."/>
            <person name="Nagai Y."/>
            <person name="Toyoda A."/>
            <person name="Suzuki Y."/>
            <person name="Arimoto A."/>
            <person name="Ishii H."/>
            <person name="Satoh N."/>
            <person name="Nishiyama T."/>
            <person name="Hasebe M."/>
            <person name="Maruyama T."/>
            <person name="Minagawa J."/>
            <person name="Obokata J."/>
            <person name="Shigenobu S."/>
        </authorList>
    </citation>
    <scope>NUCLEOTIDE SEQUENCE [LARGE SCALE GENOMIC DNA]</scope>
</reference>
<sequence>MSIVLDNVTYCSLTSCKTSEQPDSECYLSLSGCVTVWNRSRVKCLLMCYKHWKWEHPGTSGLNKTEIIGPSDSELLATSQHDWLV</sequence>
<dbReference type="AlphaFoldDB" id="A0AAV4FA50"/>
<protein>
    <submittedName>
        <fullName evidence="1">Uncharacterized protein</fullName>
    </submittedName>
</protein>
<evidence type="ECO:0000313" key="1">
    <source>
        <dbReference type="EMBL" id="GFR70238.1"/>
    </source>
</evidence>
<name>A0AAV4FA50_9GAST</name>
<organism evidence="1 2">
    <name type="scientific">Elysia marginata</name>
    <dbReference type="NCBI Taxonomy" id="1093978"/>
    <lineage>
        <taxon>Eukaryota</taxon>
        <taxon>Metazoa</taxon>
        <taxon>Spiralia</taxon>
        <taxon>Lophotrochozoa</taxon>
        <taxon>Mollusca</taxon>
        <taxon>Gastropoda</taxon>
        <taxon>Heterobranchia</taxon>
        <taxon>Euthyneura</taxon>
        <taxon>Panpulmonata</taxon>
        <taxon>Sacoglossa</taxon>
        <taxon>Placobranchoidea</taxon>
        <taxon>Plakobranchidae</taxon>
        <taxon>Elysia</taxon>
    </lineage>
</organism>
<accession>A0AAV4FA50</accession>
<comment type="caution">
    <text evidence="1">The sequence shown here is derived from an EMBL/GenBank/DDBJ whole genome shotgun (WGS) entry which is preliminary data.</text>
</comment>
<proteinExistence type="predicted"/>
<gene>
    <name evidence="1" type="ORF">ElyMa_002068000</name>
</gene>
<keyword evidence="2" id="KW-1185">Reference proteome</keyword>